<name>A0A367FVZ5_9FIRM</name>
<accession>A0A367FVZ5</accession>
<evidence type="ECO:0000313" key="2">
    <source>
        <dbReference type="EMBL" id="RCH41924.1"/>
    </source>
</evidence>
<dbReference type="Proteomes" id="UP000253208">
    <property type="component" value="Unassembled WGS sequence"/>
</dbReference>
<dbReference type="PROSITE" id="PS50011">
    <property type="entry name" value="PROTEIN_KINASE_DOM"/>
    <property type="match status" value="1"/>
</dbReference>
<dbReference type="InterPro" id="IPR000719">
    <property type="entry name" value="Prot_kinase_dom"/>
</dbReference>
<feature type="domain" description="Protein kinase" evidence="1">
    <location>
        <begin position="19"/>
        <end position="303"/>
    </location>
</feature>
<protein>
    <submittedName>
        <fullName evidence="2">Serine/threonine protein kinase</fullName>
    </submittedName>
</protein>
<dbReference type="RefSeq" id="WP_059085695.1">
    <property type="nucleotide sequence ID" value="NZ_PSQG01000030.1"/>
</dbReference>
<dbReference type="EMBL" id="PSQG01000030">
    <property type="protein sequence ID" value="RCH41924.1"/>
    <property type="molecule type" value="Genomic_DNA"/>
</dbReference>
<dbReference type="SMART" id="SM00220">
    <property type="entry name" value="S_TKc"/>
    <property type="match status" value="1"/>
</dbReference>
<proteinExistence type="predicted"/>
<dbReference type="Gene3D" id="1.10.510.10">
    <property type="entry name" value="Transferase(Phosphotransferase) domain 1"/>
    <property type="match status" value="1"/>
</dbReference>
<dbReference type="PANTHER" id="PTHR24345">
    <property type="entry name" value="SERINE/THREONINE-PROTEIN KINASE PLK"/>
    <property type="match status" value="1"/>
</dbReference>
<dbReference type="SUPFAM" id="SSF56112">
    <property type="entry name" value="Protein kinase-like (PK-like)"/>
    <property type="match status" value="1"/>
</dbReference>
<comment type="caution">
    <text evidence="2">The sequence shown here is derived from an EMBL/GenBank/DDBJ whole genome shotgun (WGS) entry which is preliminary data.</text>
</comment>
<keyword evidence="2" id="KW-0418">Kinase</keyword>
<dbReference type="AlphaFoldDB" id="A0A367FVZ5"/>
<dbReference type="InterPro" id="IPR011009">
    <property type="entry name" value="Kinase-like_dom_sf"/>
</dbReference>
<organism evidence="2 3">
    <name type="scientific">Blautia obeum</name>
    <dbReference type="NCBI Taxonomy" id="40520"/>
    <lineage>
        <taxon>Bacteria</taxon>
        <taxon>Bacillati</taxon>
        <taxon>Bacillota</taxon>
        <taxon>Clostridia</taxon>
        <taxon>Lachnospirales</taxon>
        <taxon>Lachnospiraceae</taxon>
        <taxon>Blautia</taxon>
    </lineage>
</organism>
<reference evidence="2 3" key="1">
    <citation type="submission" date="2018-02" db="EMBL/GenBank/DDBJ databases">
        <title>Complete genome sequencing of Faecalibacterium prausnitzii strains isolated from the human gut.</title>
        <authorList>
            <person name="Fitzgerald B.C."/>
            <person name="Shkoporov A.N."/>
            <person name="Ross P.R."/>
            <person name="Hill C."/>
        </authorList>
    </citation>
    <scope>NUCLEOTIDE SEQUENCE [LARGE SCALE GENOMIC DNA]</scope>
    <source>
        <strain evidence="2 3">APC942/31-1</strain>
    </source>
</reference>
<sequence>MEGQLKNGTILTSESGNKYEIVSLLGAGGQGEVYDVKCSGNHYALKWYFKGSATERQKKILETIIAKGSPDESFLWPMELIVPVKSDLYGYIMPLRPKNYKSIVDLMKKRVNPSFYTLCRTAFNLTRGYQKLHAMGAKYQDISFGNLFFNPDNGDVLICDNDNVSFDNSKPGGVLGTPGFMAPEIVRGEKRPSKDTDRYSLSVLLFYLFMVNHPLEGKLEASIRCMDMAARVKLYGTDPVFIFDPNNKTNRPVKGIHDNATIYWPLYPEKLRQMFTRAFTVGLNEPSKRITEPEWMTLFSNMMSGMLQCSCGAQLFYDEDLETKGVAHTCWNCGKTIQVPNKIIIGKNRVLLHQNTKLLHHHVYDDFDMDTVVGSVVQNPKNPALWGIRNEDKVNWTYQKADGTQIPVAPGKTAGIAKGVKILFPESTGEFR</sequence>
<keyword evidence="2" id="KW-0808">Transferase</keyword>
<dbReference type="GO" id="GO:0004674">
    <property type="term" value="F:protein serine/threonine kinase activity"/>
    <property type="evidence" value="ECO:0007669"/>
    <property type="project" value="UniProtKB-KW"/>
</dbReference>
<keyword evidence="2" id="KW-0723">Serine/threonine-protein kinase</keyword>
<evidence type="ECO:0000259" key="1">
    <source>
        <dbReference type="PROSITE" id="PS50011"/>
    </source>
</evidence>
<dbReference type="Pfam" id="PF00069">
    <property type="entry name" value="Pkinase"/>
    <property type="match status" value="1"/>
</dbReference>
<gene>
    <name evidence="2" type="ORF">C4886_15970</name>
</gene>
<dbReference type="GO" id="GO:0005524">
    <property type="term" value="F:ATP binding"/>
    <property type="evidence" value="ECO:0007669"/>
    <property type="project" value="InterPro"/>
</dbReference>
<evidence type="ECO:0000313" key="3">
    <source>
        <dbReference type="Proteomes" id="UP000253208"/>
    </source>
</evidence>